<dbReference type="InterPro" id="IPR045508">
    <property type="entry name" value="DUF6482"/>
</dbReference>
<comment type="caution">
    <text evidence="2">The sequence shown here is derived from an EMBL/GenBank/DDBJ whole genome shotgun (WGS) entry which is preliminary data.</text>
</comment>
<dbReference type="Proteomes" id="UP000006251">
    <property type="component" value="Unassembled WGS sequence"/>
</dbReference>
<evidence type="ECO:0000313" key="2">
    <source>
        <dbReference type="EMBL" id="GAC27514.1"/>
    </source>
</evidence>
<gene>
    <name evidence="2" type="ORF">GPAL_0634</name>
</gene>
<organism evidence="2 3">
    <name type="scientific">Brumicola pallidula DSM 14239 = ACAM 615</name>
    <dbReference type="NCBI Taxonomy" id="1121922"/>
    <lineage>
        <taxon>Bacteria</taxon>
        <taxon>Pseudomonadati</taxon>
        <taxon>Pseudomonadota</taxon>
        <taxon>Gammaproteobacteria</taxon>
        <taxon>Alteromonadales</taxon>
        <taxon>Alteromonadaceae</taxon>
        <taxon>Brumicola</taxon>
    </lineage>
</organism>
<accession>K6Y3Y7</accession>
<reference evidence="3" key="1">
    <citation type="journal article" date="2014" name="Environ. Microbiol.">
        <title>Comparative genomics of the marine bacterial genus Glaciecola reveals the high degree of genomic diversity and genomic characteristic for cold adaptation.</title>
        <authorList>
            <person name="Qin Q.L."/>
            <person name="Xie B.B."/>
            <person name="Yu Y."/>
            <person name="Shu Y.L."/>
            <person name="Rong J.C."/>
            <person name="Zhang Y.J."/>
            <person name="Zhao D.L."/>
            <person name="Chen X.L."/>
            <person name="Zhang X.Y."/>
            <person name="Chen B."/>
            <person name="Zhou B.C."/>
            <person name="Zhang Y.Z."/>
        </authorList>
    </citation>
    <scope>NUCLEOTIDE SEQUENCE [LARGE SCALE GENOMIC DNA]</scope>
    <source>
        <strain evidence="3">ACAM 615</strain>
    </source>
</reference>
<dbReference type="EMBL" id="BAEQ01000014">
    <property type="protein sequence ID" value="GAC27514.1"/>
    <property type="molecule type" value="Genomic_DNA"/>
</dbReference>
<evidence type="ECO:0000313" key="3">
    <source>
        <dbReference type="Proteomes" id="UP000006251"/>
    </source>
</evidence>
<protein>
    <submittedName>
        <fullName evidence="2">Na(+)-translocating NADH-quinone reductase subunit B</fullName>
    </submittedName>
</protein>
<keyword evidence="3" id="KW-1185">Reference proteome</keyword>
<proteinExistence type="predicted"/>
<dbReference type="Pfam" id="PF20090">
    <property type="entry name" value="DUF6482"/>
    <property type="match status" value="1"/>
</dbReference>
<dbReference type="STRING" id="1121922.GCA_000428905_01740"/>
<dbReference type="AlphaFoldDB" id="K6Y3Y7"/>
<feature type="region of interest" description="Disordered" evidence="1">
    <location>
        <begin position="77"/>
        <end position="97"/>
    </location>
</feature>
<evidence type="ECO:0000256" key="1">
    <source>
        <dbReference type="SAM" id="MobiDB-lite"/>
    </source>
</evidence>
<name>K6Y3Y7_9ALTE</name>
<sequence>MAKLARKKHHIERLEVQSFEMNVYLVKVTIAGESGFVTDKNDSPMRFHNSQMVRDMFEHCNIDNAVMTHDSPYDEMIGNPMKKSDLTEMPFSMDQPY</sequence>